<evidence type="ECO:0000313" key="3">
    <source>
        <dbReference type="EMBL" id="GAG95944.1"/>
    </source>
</evidence>
<protein>
    <recommendedName>
        <fullName evidence="2">DUF5671 domain-containing protein</fullName>
    </recommendedName>
</protein>
<comment type="caution">
    <text evidence="3">The sequence shown here is derived from an EMBL/GenBank/DDBJ whole genome shotgun (WGS) entry which is preliminary data.</text>
</comment>
<gene>
    <name evidence="3" type="ORF">S01H4_45033</name>
</gene>
<keyword evidence="1" id="KW-0812">Transmembrane</keyword>
<dbReference type="InterPro" id="IPR043728">
    <property type="entry name" value="DUF5671"/>
</dbReference>
<evidence type="ECO:0000259" key="2">
    <source>
        <dbReference type="Pfam" id="PF18920"/>
    </source>
</evidence>
<reference evidence="3" key="1">
    <citation type="journal article" date="2014" name="Front. Microbiol.">
        <title>High frequency of phylogenetically diverse reductive dehalogenase-homologous genes in deep subseafloor sedimentary metagenomes.</title>
        <authorList>
            <person name="Kawai M."/>
            <person name="Futagami T."/>
            <person name="Toyoda A."/>
            <person name="Takaki Y."/>
            <person name="Nishi S."/>
            <person name="Hori S."/>
            <person name="Arai W."/>
            <person name="Tsubouchi T."/>
            <person name="Morono Y."/>
            <person name="Uchiyama I."/>
            <person name="Ito T."/>
            <person name="Fujiyama A."/>
            <person name="Inagaki F."/>
            <person name="Takami H."/>
        </authorList>
    </citation>
    <scope>NUCLEOTIDE SEQUENCE</scope>
    <source>
        <strain evidence="3">Expedition CK06-06</strain>
    </source>
</reference>
<keyword evidence="1" id="KW-1133">Transmembrane helix</keyword>
<feature type="transmembrane region" description="Helical" evidence="1">
    <location>
        <begin position="31"/>
        <end position="52"/>
    </location>
</feature>
<sequence>MALVWAYHFQVIKSDIKLAGEAQIQAGLRRLYIYLIAAIGLSAFLVGISGILSVLIRSIDQTTFGTGLQQQLAWFAAVTIAGLPVWYLPWRQAQKTAHNGNPTISRAISEVIPVLLITPTKLSPPICAINHRNKFITAIVVIARPILQKPYT</sequence>
<feature type="domain" description="DUF5671" evidence="2">
    <location>
        <begin position="30"/>
        <end position="104"/>
    </location>
</feature>
<feature type="transmembrane region" description="Helical" evidence="1">
    <location>
        <begin position="72"/>
        <end position="90"/>
    </location>
</feature>
<dbReference type="Pfam" id="PF18920">
    <property type="entry name" value="DUF5671"/>
    <property type="match status" value="1"/>
</dbReference>
<name>X1BJ93_9ZZZZ</name>
<organism evidence="3">
    <name type="scientific">marine sediment metagenome</name>
    <dbReference type="NCBI Taxonomy" id="412755"/>
    <lineage>
        <taxon>unclassified sequences</taxon>
        <taxon>metagenomes</taxon>
        <taxon>ecological metagenomes</taxon>
    </lineage>
</organism>
<proteinExistence type="predicted"/>
<keyword evidence="1" id="KW-0472">Membrane</keyword>
<evidence type="ECO:0000256" key="1">
    <source>
        <dbReference type="SAM" id="Phobius"/>
    </source>
</evidence>
<dbReference type="EMBL" id="BART01025036">
    <property type="protein sequence ID" value="GAG95944.1"/>
    <property type="molecule type" value="Genomic_DNA"/>
</dbReference>
<dbReference type="AlphaFoldDB" id="X1BJ93"/>
<accession>X1BJ93</accession>